<dbReference type="Pfam" id="PF18345">
    <property type="entry name" value="zf_CCCH_4"/>
    <property type="match status" value="1"/>
</dbReference>
<evidence type="ECO:0000313" key="8">
    <source>
        <dbReference type="EMBL" id="TEB40042.1"/>
    </source>
</evidence>
<feature type="compositionally biased region" description="Basic residues" evidence="6">
    <location>
        <begin position="338"/>
        <end position="349"/>
    </location>
</feature>
<dbReference type="SUPFAM" id="SSF90229">
    <property type="entry name" value="CCCH zinc finger"/>
    <property type="match status" value="1"/>
</dbReference>
<dbReference type="InterPro" id="IPR036855">
    <property type="entry name" value="Znf_CCCH_sf"/>
</dbReference>
<feature type="region of interest" description="Disordered" evidence="6">
    <location>
        <begin position="1"/>
        <end position="33"/>
    </location>
</feature>
<dbReference type="InterPro" id="IPR000571">
    <property type="entry name" value="Znf_CCCH"/>
</dbReference>
<feature type="zinc finger region" description="C3H1-type" evidence="5">
    <location>
        <begin position="346"/>
        <end position="374"/>
    </location>
</feature>
<feature type="zinc finger region" description="C3H1-type" evidence="5">
    <location>
        <begin position="30"/>
        <end position="58"/>
    </location>
</feature>
<evidence type="ECO:0000259" key="7">
    <source>
        <dbReference type="PROSITE" id="PS50103"/>
    </source>
</evidence>
<dbReference type="STRING" id="71717.A0A4Y7U2M3"/>
<organism evidence="8 9">
    <name type="scientific">Coprinellus micaceus</name>
    <name type="common">Glistening ink-cap mushroom</name>
    <name type="synonym">Coprinus micaceus</name>
    <dbReference type="NCBI Taxonomy" id="71717"/>
    <lineage>
        <taxon>Eukaryota</taxon>
        <taxon>Fungi</taxon>
        <taxon>Dikarya</taxon>
        <taxon>Basidiomycota</taxon>
        <taxon>Agaricomycotina</taxon>
        <taxon>Agaricomycetes</taxon>
        <taxon>Agaricomycetidae</taxon>
        <taxon>Agaricales</taxon>
        <taxon>Agaricineae</taxon>
        <taxon>Psathyrellaceae</taxon>
        <taxon>Coprinellus</taxon>
    </lineage>
</organism>
<sequence>MNPMEHPQMLSSPATSLFHSISKKPPPLHKRHTKPCKYYQTSKCPYSADVCNFAHVLAPPIQESKSGVLCRHYAAGQCPDGARCRYRHPDDGEGPPPYKPDVLRVTIPDSQPGWNGTMPHANDKVNHDPAQAYSPGYSHYYPQHPHDWSYANGITVHSPVYVYGHPAPSGVPHAVTHPISKGRHHPVAGLGAGPRDLVSNPAQYVSPTAYASDQDDGLSTGSSSSILSTSPSTESDELIIATTEDPKYPDHPHDHQSQVLIAEHSGAMVHIPQGALQQPFYHTAPRAPGPLGYQHRPPIPVLGPQHQGLYFRTATPVRYGSATPRSASNPASRSASRNSHRSKSAKYKTKPCKYWAQDGTCPSGDECTFRHDEPFPPPVPPLPPNLDQLPYSAPRHQLPPQSKAQVDHSLLFPPGLKKDVSQSSASSTTTDNSKKDSFVPIAWRVIGGGVRIGNPYNTTTSSQTSESGPDSAFASDSEDQEGGGADSSFAASDMGLGPVSPVSRGDRSGVAGDGETARDRGEQRQTNVDSGGGRDRAESGASTRSARKRSNSIPPTPSSTQFIVGNLFSAESPGVL</sequence>
<dbReference type="GO" id="GO:0003729">
    <property type="term" value="F:mRNA binding"/>
    <property type="evidence" value="ECO:0007669"/>
    <property type="project" value="InterPro"/>
</dbReference>
<dbReference type="GO" id="GO:0008270">
    <property type="term" value="F:zinc ion binding"/>
    <property type="evidence" value="ECO:0007669"/>
    <property type="project" value="UniProtKB-KW"/>
</dbReference>
<dbReference type="PANTHER" id="PTHR12547">
    <property type="entry name" value="CCCH ZINC FINGER/TIS11-RELATED"/>
    <property type="match status" value="1"/>
</dbReference>
<name>A0A4Y7U2M3_COPMI</name>
<evidence type="ECO:0000256" key="3">
    <source>
        <dbReference type="ARBA" id="ARBA00022771"/>
    </source>
</evidence>
<proteinExistence type="predicted"/>
<feature type="compositionally biased region" description="Polar residues" evidence="6">
    <location>
        <begin position="455"/>
        <end position="468"/>
    </location>
</feature>
<feature type="region of interest" description="Disordered" evidence="6">
    <location>
        <begin position="372"/>
        <end position="434"/>
    </location>
</feature>
<evidence type="ECO:0000256" key="1">
    <source>
        <dbReference type="ARBA" id="ARBA00022723"/>
    </source>
</evidence>
<comment type="caution">
    <text evidence="8">The sequence shown here is derived from an EMBL/GenBank/DDBJ whole genome shotgun (WGS) entry which is preliminary data.</text>
</comment>
<dbReference type="Pfam" id="PF14608">
    <property type="entry name" value="zf-CCCH_2"/>
    <property type="match status" value="1"/>
</dbReference>
<dbReference type="PANTHER" id="PTHR12547:SF18">
    <property type="entry name" value="PROTEIN TIS11"/>
    <property type="match status" value="1"/>
</dbReference>
<feature type="region of interest" description="Disordered" evidence="6">
    <location>
        <begin position="320"/>
        <end position="349"/>
    </location>
</feature>
<keyword evidence="2" id="KW-0677">Repeat</keyword>
<dbReference type="PROSITE" id="PS50103">
    <property type="entry name" value="ZF_C3H1"/>
    <property type="match status" value="3"/>
</dbReference>
<dbReference type="Proteomes" id="UP000298030">
    <property type="component" value="Unassembled WGS sequence"/>
</dbReference>
<evidence type="ECO:0000313" key="9">
    <source>
        <dbReference type="Proteomes" id="UP000298030"/>
    </source>
</evidence>
<feature type="domain" description="C3H1-type" evidence="7">
    <location>
        <begin position="64"/>
        <end position="91"/>
    </location>
</feature>
<feature type="region of interest" description="Disordered" evidence="6">
    <location>
        <begin position="449"/>
        <end position="576"/>
    </location>
</feature>
<keyword evidence="9" id="KW-1185">Reference proteome</keyword>
<reference evidence="8 9" key="1">
    <citation type="journal article" date="2019" name="Nat. Ecol. Evol.">
        <title>Megaphylogeny resolves global patterns of mushroom evolution.</title>
        <authorList>
            <person name="Varga T."/>
            <person name="Krizsan K."/>
            <person name="Foldi C."/>
            <person name="Dima B."/>
            <person name="Sanchez-Garcia M."/>
            <person name="Sanchez-Ramirez S."/>
            <person name="Szollosi G.J."/>
            <person name="Szarkandi J.G."/>
            <person name="Papp V."/>
            <person name="Albert L."/>
            <person name="Andreopoulos W."/>
            <person name="Angelini C."/>
            <person name="Antonin V."/>
            <person name="Barry K.W."/>
            <person name="Bougher N.L."/>
            <person name="Buchanan P."/>
            <person name="Buyck B."/>
            <person name="Bense V."/>
            <person name="Catcheside P."/>
            <person name="Chovatia M."/>
            <person name="Cooper J."/>
            <person name="Damon W."/>
            <person name="Desjardin D."/>
            <person name="Finy P."/>
            <person name="Geml J."/>
            <person name="Haridas S."/>
            <person name="Hughes K."/>
            <person name="Justo A."/>
            <person name="Karasinski D."/>
            <person name="Kautmanova I."/>
            <person name="Kiss B."/>
            <person name="Kocsube S."/>
            <person name="Kotiranta H."/>
            <person name="LaButti K.M."/>
            <person name="Lechner B.E."/>
            <person name="Liimatainen K."/>
            <person name="Lipzen A."/>
            <person name="Lukacs Z."/>
            <person name="Mihaltcheva S."/>
            <person name="Morgado L.N."/>
            <person name="Niskanen T."/>
            <person name="Noordeloos M.E."/>
            <person name="Ohm R.A."/>
            <person name="Ortiz-Santana B."/>
            <person name="Ovrebo C."/>
            <person name="Racz N."/>
            <person name="Riley R."/>
            <person name="Savchenko A."/>
            <person name="Shiryaev A."/>
            <person name="Soop K."/>
            <person name="Spirin V."/>
            <person name="Szebenyi C."/>
            <person name="Tomsovsky M."/>
            <person name="Tulloss R.E."/>
            <person name="Uehling J."/>
            <person name="Grigoriev I.V."/>
            <person name="Vagvolgyi C."/>
            <person name="Papp T."/>
            <person name="Martin F.M."/>
            <person name="Miettinen O."/>
            <person name="Hibbett D.S."/>
            <person name="Nagy L.G."/>
        </authorList>
    </citation>
    <scope>NUCLEOTIDE SEQUENCE [LARGE SCALE GENOMIC DNA]</scope>
    <source>
        <strain evidence="8 9">FP101781</strain>
    </source>
</reference>
<dbReference type="SMART" id="SM00356">
    <property type="entry name" value="ZnF_C3H1"/>
    <property type="match status" value="3"/>
</dbReference>
<feature type="compositionally biased region" description="Polar residues" evidence="6">
    <location>
        <begin position="9"/>
        <end position="19"/>
    </location>
</feature>
<feature type="compositionally biased region" description="Low complexity" evidence="6">
    <location>
        <begin position="421"/>
        <end position="431"/>
    </location>
</feature>
<dbReference type="EMBL" id="QPFP01000001">
    <property type="protein sequence ID" value="TEB40042.1"/>
    <property type="molecule type" value="Genomic_DNA"/>
</dbReference>
<feature type="compositionally biased region" description="Pro residues" evidence="6">
    <location>
        <begin position="375"/>
        <end position="384"/>
    </location>
</feature>
<keyword evidence="3 5" id="KW-0863">Zinc-finger</keyword>
<dbReference type="AlphaFoldDB" id="A0A4Y7U2M3"/>
<evidence type="ECO:0000256" key="2">
    <source>
        <dbReference type="ARBA" id="ARBA00022737"/>
    </source>
</evidence>
<dbReference type="OrthoDB" id="411372at2759"/>
<evidence type="ECO:0000256" key="4">
    <source>
        <dbReference type="ARBA" id="ARBA00022833"/>
    </source>
</evidence>
<protein>
    <recommendedName>
        <fullName evidence="7">C3H1-type domain-containing protein</fullName>
    </recommendedName>
</protein>
<evidence type="ECO:0000256" key="5">
    <source>
        <dbReference type="PROSITE-ProRule" id="PRU00723"/>
    </source>
</evidence>
<dbReference type="Gene3D" id="4.10.1000.10">
    <property type="entry name" value="Zinc finger, CCCH-type"/>
    <property type="match status" value="2"/>
</dbReference>
<feature type="domain" description="C3H1-type" evidence="7">
    <location>
        <begin position="30"/>
        <end position="58"/>
    </location>
</feature>
<dbReference type="Pfam" id="PF00642">
    <property type="entry name" value="zf-CCCH"/>
    <property type="match status" value="1"/>
</dbReference>
<accession>A0A4Y7U2M3</accession>
<evidence type="ECO:0000256" key="6">
    <source>
        <dbReference type="SAM" id="MobiDB-lite"/>
    </source>
</evidence>
<dbReference type="InterPro" id="IPR045877">
    <property type="entry name" value="ZFP36-like"/>
</dbReference>
<gene>
    <name evidence="8" type="ORF">FA13DRAFT_49589</name>
</gene>
<feature type="compositionally biased region" description="Low complexity" evidence="6">
    <location>
        <begin position="217"/>
        <end position="233"/>
    </location>
</feature>
<keyword evidence="4 5" id="KW-0862">Zinc</keyword>
<keyword evidence="1 5" id="KW-0479">Metal-binding</keyword>
<feature type="region of interest" description="Disordered" evidence="6">
    <location>
        <begin position="208"/>
        <end position="236"/>
    </location>
</feature>
<feature type="zinc finger region" description="C3H1-type" evidence="5">
    <location>
        <begin position="64"/>
        <end position="91"/>
    </location>
</feature>
<feature type="compositionally biased region" description="Low complexity" evidence="6">
    <location>
        <begin position="321"/>
        <end position="337"/>
    </location>
</feature>
<feature type="domain" description="C3H1-type" evidence="7">
    <location>
        <begin position="346"/>
        <end position="374"/>
    </location>
</feature>